<proteinExistence type="predicted"/>
<keyword evidence="3" id="KW-1185">Reference proteome</keyword>
<evidence type="ECO:0008006" key="4">
    <source>
        <dbReference type="Google" id="ProtNLM"/>
    </source>
</evidence>
<dbReference type="EMBL" id="JBHLVX010000060">
    <property type="protein sequence ID" value="MFC0269506.1"/>
    <property type="molecule type" value="Genomic_DNA"/>
</dbReference>
<evidence type="ECO:0000313" key="3">
    <source>
        <dbReference type="Proteomes" id="UP001589814"/>
    </source>
</evidence>
<comment type="caution">
    <text evidence="2">The sequence shown here is derived from an EMBL/GenBank/DDBJ whole genome shotgun (WGS) entry which is preliminary data.</text>
</comment>
<name>A0ABV6G785_9GAMM</name>
<organism evidence="2 3">
    <name type="scientific">Kushneria aurantia</name>
    <dbReference type="NCBI Taxonomy" id="504092"/>
    <lineage>
        <taxon>Bacteria</taxon>
        <taxon>Pseudomonadati</taxon>
        <taxon>Pseudomonadota</taxon>
        <taxon>Gammaproteobacteria</taxon>
        <taxon>Oceanospirillales</taxon>
        <taxon>Halomonadaceae</taxon>
        <taxon>Kushneria</taxon>
    </lineage>
</organism>
<sequence length="57" mass="6307">MDQRIRHLEQEVSIIRETMATREDLAKSEASIIKWNVGTIIAVAALVFAIIRLTGGA</sequence>
<reference evidence="2 3" key="1">
    <citation type="submission" date="2024-09" db="EMBL/GenBank/DDBJ databases">
        <authorList>
            <person name="Sun Q."/>
            <person name="Mori K."/>
        </authorList>
    </citation>
    <scope>NUCLEOTIDE SEQUENCE [LARGE SCALE GENOMIC DNA]</scope>
    <source>
        <strain evidence="2 3">CCM 7415</strain>
    </source>
</reference>
<gene>
    <name evidence="2" type="ORF">ACFFHW_16185</name>
</gene>
<feature type="transmembrane region" description="Helical" evidence="1">
    <location>
        <begin position="32"/>
        <end position="51"/>
    </location>
</feature>
<dbReference type="Proteomes" id="UP001589814">
    <property type="component" value="Unassembled WGS sequence"/>
</dbReference>
<accession>A0ABV6G785</accession>
<evidence type="ECO:0000256" key="1">
    <source>
        <dbReference type="SAM" id="Phobius"/>
    </source>
</evidence>
<dbReference type="RefSeq" id="WP_019951141.1">
    <property type="nucleotide sequence ID" value="NZ_JBHLVX010000060.1"/>
</dbReference>
<protein>
    <recommendedName>
        <fullName evidence="4">Hemolysin XhlA</fullName>
    </recommendedName>
</protein>
<keyword evidence="1" id="KW-0472">Membrane</keyword>
<evidence type="ECO:0000313" key="2">
    <source>
        <dbReference type="EMBL" id="MFC0269506.1"/>
    </source>
</evidence>
<keyword evidence="1" id="KW-1133">Transmembrane helix</keyword>
<keyword evidence="1" id="KW-0812">Transmembrane</keyword>